<keyword evidence="2" id="KW-0812">Transmembrane</keyword>
<sequence length="215" mass="24123">MSNNTLADVYLACKQSPTCNERFLLVCFWQLVTGFSLAYAVIQVFFLNKLRSKMMQKMFKSESKLTELIAKFKHVTIHAERLLADADAFTVPLHNGEIPVNLAHLKRLIPNIDAVARKDNNDITATPFRTLSSTPKNFMQHAEECIAIIAYARKALHELTEHGFDDAVSQIVASDASCADREGMFAKLAKLEAESELEDEGDEDDDDHTGDEDEE</sequence>
<dbReference type="Proteomes" id="UP001055115">
    <property type="component" value="Unassembled WGS sequence"/>
</dbReference>
<keyword evidence="4" id="KW-1185">Reference proteome</keyword>
<protein>
    <submittedName>
        <fullName evidence="3">Uncharacterized protein</fullName>
    </submittedName>
</protein>
<keyword evidence="2" id="KW-0472">Membrane</keyword>
<feature type="compositionally biased region" description="Acidic residues" evidence="1">
    <location>
        <begin position="194"/>
        <end position="215"/>
    </location>
</feature>
<dbReference type="AlphaFoldDB" id="A0AA37LFT7"/>
<comment type="caution">
    <text evidence="3">The sequence shown here is derived from an EMBL/GenBank/DDBJ whole genome shotgun (WGS) entry which is preliminary data.</text>
</comment>
<accession>A0AA37LFT7</accession>
<reference evidence="3 4" key="1">
    <citation type="submission" date="2022-03" db="EMBL/GenBank/DDBJ databases">
        <title>Genome data of Colletotrichum spp.</title>
        <authorList>
            <person name="Utami Y.D."/>
            <person name="Hiruma K."/>
        </authorList>
    </citation>
    <scope>NUCLEOTIDE SEQUENCE [LARGE SCALE GENOMIC DNA]</scope>
    <source>
        <strain evidence="3 4">MAFF 239500</strain>
    </source>
</reference>
<feature type="transmembrane region" description="Helical" evidence="2">
    <location>
        <begin position="23"/>
        <end position="47"/>
    </location>
</feature>
<dbReference type="GeneID" id="73326676"/>
<organism evidence="3 4">
    <name type="scientific">Colletotrichum spaethianum</name>
    <dbReference type="NCBI Taxonomy" id="700344"/>
    <lineage>
        <taxon>Eukaryota</taxon>
        <taxon>Fungi</taxon>
        <taxon>Dikarya</taxon>
        <taxon>Ascomycota</taxon>
        <taxon>Pezizomycotina</taxon>
        <taxon>Sordariomycetes</taxon>
        <taxon>Hypocreomycetidae</taxon>
        <taxon>Glomerellales</taxon>
        <taxon>Glomerellaceae</taxon>
        <taxon>Colletotrichum</taxon>
        <taxon>Colletotrichum spaethianum species complex</taxon>
    </lineage>
</organism>
<evidence type="ECO:0000313" key="3">
    <source>
        <dbReference type="EMBL" id="GKT45693.1"/>
    </source>
</evidence>
<feature type="region of interest" description="Disordered" evidence="1">
    <location>
        <begin position="192"/>
        <end position="215"/>
    </location>
</feature>
<name>A0AA37LFT7_9PEZI</name>
<evidence type="ECO:0000256" key="1">
    <source>
        <dbReference type="SAM" id="MobiDB-lite"/>
    </source>
</evidence>
<gene>
    <name evidence="3" type="ORF">ColSpa_05874</name>
</gene>
<keyword evidence="2" id="KW-1133">Transmembrane helix</keyword>
<dbReference type="RefSeq" id="XP_049128043.1">
    <property type="nucleotide sequence ID" value="XM_049272086.1"/>
</dbReference>
<dbReference type="EMBL" id="BQXU01000013">
    <property type="protein sequence ID" value="GKT45693.1"/>
    <property type="molecule type" value="Genomic_DNA"/>
</dbReference>
<proteinExistence type="predicted"/>
<evidence type="ECO:0000313" key="4">
    <source>
        <dbReference type="Proteomes" id="UP001055115"/>
    </source>
</evidence>
<evidence type="ECO:0000256" key="2">
    <source>
        <dbReference type="SAM" id="Phobius"/>
    </source>
</evidence>